<feature type="compositionally biased region" description="Basic and acidic residues" evidence="1">
    <location>
        <begin position="1"/>
        <end position="20"/>
    </location>
</feature>
<comment type="caution">
    <text evidence="2">The sequence shown here is derived from an EMBL/GenBank/DDBJ whole genome shotgun (WGS) entry which is preliminary data.</text>
</comment>
<dbReference type="OrthoDB" id="2971589at2"/>
<evidence type="ECO:0000256" key="1">
    <source>
        <dbReference type="SAM" id="MobiDB-lite"/>
    </source>
</evidence>
<feature type="region of interest" description="Disordered" evidence="1">
    <location>
        <begin position="1"/>
        <end position="29"/>
    </location>
</feature>
<dbReference type="AlphaFoldDB" id="A0A3S0JS97"/>
<keyword evidence="3" id="KW-1185">Reference proteome</keyword>
<name>A0A3S0JS97_9BACI</name>
<proteinExistence type="predicted"/>
<evidence type="ECO:0000313" key="3">
    <source>
        <dbReference type="Proteomes" id="UP000276349"/>
    </source>
</evidence>
<protein>
    <submittedName>
        <fullName evidence="2">Uncharacterized protein</fullName>
    </submittedName>
</protein>
<accession>A0A3S0JS97</accession>
<dbReference type="RefSeq" id="WP_126294049.1">
    <property type="nucleotide sequence ID" value="NZ_CP155468.1"/>
</dbReference>
<organism evidence="2 3">
    <name type="scientific">Lysinibacillus telephonicus</name>
    <dbReference type="NCBI Taxonomy" id="1714840"/>
    <lineage>
        <taxon>Bacteria</taxon>
        <taxon>Bacillati</taxon>
        <taxon>Bacillota</taxon>
        <taxon>Bacilli</taxon>
        <taxon>Bacillales</taxon>
        <taxon>Bacillaceae</taxon>
        <taxon>Lysinibacillus</taxon>
    </lineage>
</organism>
<sequence length="77" mass="8800">MPRNSENQHVEATPHFDGPKESIVNDSTASAGDKLGMFIEKKTSLEIGMEKNPFKFTPKKDPMMERFEKLMRGTKKE</sequence>
<evidence type="ECO:0000313" key="2">
    <source>
        <dbReference type="EMBL" id="RTQ93452.1"/>
    </source>
</evidence>
<gene>
    <name evidence="2" type="ORF">EKG35_08660</name>
</gene>
<dbReference type="Proteomes" id="UP000276349">
    <property type="component" value="Unassembled WGS sequence"/>
</dbReference>
<dbReference type="EMBL" id="RXNR01000019">
    <property type="protein sequence ID" value="RTQ93452.1"/>
    <property type="molecule type" value="Genomic_DNA"/>
</dbReference>
<reference evidence="2 3" key="1">
    <citation type="submission" date="2018-12" db="EMBL/GenBank/DDBJ databases">
        <authorList>
            <person name="Yu L."/>
        </authorList>
    </citation>
    <scope>NUCLEOTIDE SEQUENCE [LARGE SCALE GENOMIC DNA]</scope>
    <source>
        <strain evidence="2 3">S5H2222</strain>
    </source>
</reference>